<dbReference type="InterPro" id="IPR029064">
    <property type="entry name" value="Ribosomal_eL30-like_sf"/>
</dbReference>
<sequence length="279" mass="30220">MHQREALSAVSHPIRIDDPADERLAAYRDIRERDLVGREGRFVAEGKVVLNVLFGHSAFQAESVLILESRLDGLSDLLGRVPDHVPVYVAGKPVLDAVAGYHVHRGVLAIGRRRTQPDLDGFLSALPARAVLPVLIGISNHDNVGAIFRNAAAFEANGILLDETSCDPLYRKSIRVSVGAALKVPFARSGNVEGILAALDRHRFECLALSPRGRTDATALDCPGRTAILLGSEGHGLPDHVIERLRSVRIDMSAGFDSLNVAAASAIVLHQLWTHRQRA</sequence>
<protein>
    <submittedName>
        <fullName evidence="4">RNA methyltransferase</fullName>
    </submittedName>
</protein>
<dbReference type="RefSeq" id="WP_072602945.1">
    <property type="nucleotide sequence ID" value="NZ_CP018171.1"/>
</dbReference>
<dbReference type="PANTHER" id="PTHR43191:SF12">
    <property type="entry name" value="RRNA METHYLASE"/>
    <property type="match status" value="1"/>
</dbReference>
<proteinExistence type="predicted"/>
<keyword evidence="5" id="KW-1185">Reference proteome</keyword>
<dbReference type="InterPro" id="IPR029026">
    <property type="entry name" value="tRNA_m1G_MTases_N"/>
</dbReference>
<evidence type="ECO:0000256" key="2">
    <source>
        <dbReference type="ARBA" id="ARBA00022679"/>
    </source>
</evidence>
<dbReference type="InterPro" id="IPR001537">
    <property type="entry name" value="SpoU_MeTrfase"/>
</dbReference>
<evidence type="ECO:0000313" key="5">
    <source>
        <dbReference type="Proteomes" id="UP000182840"/>
    </source>
</evidence>
<dbReference type="SUPFAM" id="SSF55315">
    <property type="entry name" value="L30e-like"/>
    <property type="match status" value="1"/>
</dbReference>
<dbReference type="Gene3D" id="3.40.1280.10">
    <property type="match status" value="1"/>
</dbReference>
<dbReference type="EMBL" id="CP018171">
    <property type="protein sequence ID" value="APH71368.1"/>
    <property type="molecule type" value="Genomic_DNA"/>
</dbReference>
<reference evidence="5" key="1">
    <citation type="submission" date="2016-11" db="EMBL/GenBank/DDBJ databases">
        <title>Mesorhizobium oceanicum sp. nov., isolated from deep seawater in South China Sea.</title>
        <authorList>
            <person name="Fu G.-Y."/>
        </authorList>
    </citation>
    <scope>NUCLEOTIDE SEQUENCE [LARGE SCALE GENOMIC DNA]</scope>
    <source>
        <strain evidence="5">B7</strain>
    </source>
</reference>
<dbReference type="KEGG" id="meso:BSQ44_08300"/>
<dbReference type="Proteomes" id="UP000182840">
    <property type="component" value="Chromosome"/>
</dbReference>
<dbReference type="InterPro" id="IPR029028">
    <property type="entry name" value="Alpha/beta_knot_MTases"/>
</dbReference>
<dbReference type="SUPFAM" id="SSF75217">
    <property type="entry name" value="alpha/beta knot"/>
    <property type="match status" value="1"/>
</dbReference>
<dbReference type="GO" id="GO:0032259">
    <property type="term" value="P:methylation"/>
    <property type="evidence" value="ECO:0007669"/>
    <property type="project" value="UniProtKB-KW"/>
</dbReference>
<dbReference type="CDD" id="cd18095">
    <property type="entry name" value="SpoU-like_rRNA-MTase"/>
    <property type="match status" value="1"/>
</dbReference>
<evidence type="ECO:0000256" key="1">
    <source>
        <dbReference type="ARBA" id="ARBA00022603"/>
    </source>
</evidence>
<name>A0A1L3SPQ1_9HYPH</name>
<feature type="domain" description="tRNA/rRNA methyltransferase SpoU type" evidence="3">
    <location>
        <begin position="134"/>
        <end position="270"/>
    </location>
</feature>
<dbReference type="STRING" id="1670800.BSQ44_08300"/>
<dbReference type="OrthoDB" id="3190829at2"/>
<dbReference type="GO" id="GO:0006396">
    <property type="term" value="P:RNA processing"/>
    <property type="evidence" value="ECO:0007669"/>
    <property type="project" value="InterPro"/>
</dbReference>
<organism evidence="4 5">
    <name type="scientific">Aquibium oceanicum</name>
    <dbReference type="NCBI Taxonomy" id="1670800"/>
    <lineage>
        <taxon>Bacteria</taxon>
        <taxon>Pseudomonadati</taxon>
        <taxon>Pseudomonadota</taxon>
        <taxon>Alphaproteobacteria</taxon>
        <taxon>Hyphomicrobiales</taxon>
        <taxon>Phyllobacteriaceae</taxon>
        <taxon>Aquibium</taxon>
    </lineage>
</organism>
<keyword evidence="1 4" id="KW-0489">Methyltransferase</keyword>
<keyword evidence="2 4" id="KW-0808">Transferase</keyword>
<dbReference type="Pfam" id="PF00588">
    <property type="entry name" value="SpoU_methylase"/>
    <property type="match status" value="1"/>
</dbReference>
<accession>A0A1L3SPQ1</accession>
<evidence type="ECO:0000259" key="3">
    <source>
        <dbReference type="Pfam" id="PF00588"/>
    </source>
</evidence>
<dbReference type="GO" id="GO:0003723">
    <property type="term" value="F:RNA binding"/>
    <property type="evidence" value="ECO:0007669"/>
    <property type="project" value="InterPro"/>
</dbReference>
<dbReference type="GO" id="GO:0008173">
    <property type="term" value="F:RNA methyltransferase activity"/>
    <property type="evidence" value="ECO:0007669"/>
    <property type="project" value="InterPro"/>
</dbReference>
<dbReference type="InterPro" id="IPR051259">
    <property type="entry name" value="rRNA_Methyltransferase"/>
</dbReference>
<gene>
    <name evidence="4" type="ORF">BSQ44_08300</name>
</gene>
<dbReference type="PANTHER" id="PTHR43191">
    <property type="entry name" value="RRNA METHYLTRANSFERASE 3"/>
    <property type="match status" value="1"/>
</dbReference>
<dbReference type="AlphaFoldDB" id="A0A1L3SPQ1"/>
<evidence type="ECO:0000313" key="4">
    <source>
        <dbReference type="EMBL" id="APH71368.1"/>
    </source>
</evidence>